<keyword evidence="17" id="KW-1185">Reference proteome</keyword>
<keyword evidence="8 15" id="KW-0472">Membrane</keyword>
<protein>
    <recommendedName>
        <fullName evidence="10">Serine palmitoyltransferase small subunit B</fullName>
    </recommendedName>
    <alternativeName>
        <fullName evidence="12">Protein ADMP</fullName>
    </alternativeName>
    <alternativeName>
        <fullName evidence="11">Small subunit of serine palmitoyltransferase B</fullName>
    </alternativeName>
</protein>
<dbReference type="InterPro" id="IPR024512">
    <property type="entry name" value="Ser_palmitoyltrfase_ssu-like"/>
</dbReference>
<evidence type="ECO:0000256" key="6">
    <source>
        <dbReference type="ARBA" id="ARBA00022989"/>
    </source>
</evidence>
<evidence type="ECO:0000256" key="12">
    <source>
        <dbReference type="ARBA" id="ARBA00042334"/>
    </source>
</evidence>
<keyword evidence="3 15" id="KW-0812">Transmembrane</keyword>
<evidence type="ECO:0000256" key="11">
    <source>
        <dbReference type="ARBA" id="ARBA00041982"/>
    </source>
</evidence>
<dbReference type="GO" id="GO:0006665">
    <property type="term" value="P:sphingolipid metabolic process"/>
    <property type="evidence" value="ECO:0007669"/>
    <property type="project" value="UniProtKB-KW"/>
</dbReference>
<dbReference type="EnsemblMetazoa" id="G15486.1">
    <property type="protein sequence ID" value="G15486.1:cds"/>
    <property type="gene ID" value="G15486"/>
</dbReference>
<name>A0A8W8IR88_MAGGI</name>
<keyword evidence="5" id="KW-0746">Sphingolipid metabolism</keyword>
<feature type="transmembrane region" description="Helical" evidence="15">
    <location>
        <begin position="33"/>
        <end position="54"/>
    </location>
</feature>
<dbReference type="Pfam" id="PF11779">
    <property type="entry name" value="SPT_ssu-like"/>
    <property type="match status" value="1"/>
</dbReference>
<evidence type="ECO:0000256" key="8">
    <source>
        <dbReference type="ARBA" id="ARBA00023136"/>
    </source>
</evidence>
<evidence type="ECO:0000313" key="17">
    <source>
        <dbReference type="Proteomes" id="UP000005408"/>
    </source>
</evidence>
<keyword evidence="4" id="KW-0256">Endoplasmic reticulum</keyword>
<reference evidence="16" key="1">
    <citation type="submission" date="2022-08" db="UniProtKB">
        <authorList>
            <consortium name="EnsemblMetazoa"/>
        </authorList>
    </citation>
    <scope>IDENTIFICATION</scope>
    <source>
        <strain evidence="16">05x7-T-G4-1.051#20</strain>
    </source>
</reference>
<dbReference type="PANTHER" id="PTHR28612">
    <property type="entry name" value="SERINE PALMITOYLTRANSFERASE SMALL SUBUNIT B"/>
    <property type="match status" value="1"/>
</dbReference>
<comment type="similarity">
    <text evidence="9">Belongs to the SPTSS family. SPTSSB subfamily.</text>
</comment>
<accession>A0A8W8IR88</accession>
<dbReference type="EnsemblMetazoa" id="G15486.2">
    <property type="protein sequence ID" value="G15486.2:cds"/>
    <property type="gene ID" value="G15486"/>
</dbReference>
<comment type="subcellular location">
    <subcellularLocation>
        <location evidence="1">Endoplasmic reticulum membrane</location>
        <topology evidence="1">Multi-pass membrane protein</topology>
    </subcellularLocation>
</comment>
<evidence type="ECO:0000256" key="1">
    <source>
        <dbReference type="ARBA" id="ARBA00004477"/>
    </source>
</evidence>
<comment type="subunit">
    <text evidence="14">Component of the serine palmitoyltransferase (SPT) complex, which is composed of SPTLC1, SPTLC2 or SPTLC3 and SPTSSA or SPTSSB. The heterodimer consisting of SPTLC1 and SPTLC2/SPTLC3 forms the catalytic core of the enzyme, while SPTSSA or SPTSSB subunits determine substrate specificity. SPT also interacts with ORMDL proteins, especially ORMDL3, which negatively regulate SPT activity in the presence of ceramides.</text>
</comment>
<evidence type="ECO:0000256" key="9">
    <source>
        <dbReference type="ARBA" id="ARBA00038059"/>
    </source>
</evidence>
<keyword evidence="7" id="KW-0443">Lipid metabolism</keyword>
<evidence type="ECO:0000256" key="7">
    <source>
        <dbReference type="ARBA" id="ARBA00023098"/>
    </source>
</evidence>
<evidence type="ECO:0000256" key="3">
    <source>
        <dbReference type="ARBA" id="ARBA00022692"/>
    </source>
</evidence>
<evidence type="ECO:0000256" key="13">
    <source>
        <dbReference type="ARBA" id="ARBA00045772"/>
    </source>
</evidence>
<dbReference type="GO" id="GO:0005789">
    <property type="term" value="C:endoplasmic reticulum membrane"/>
    <property type="evidence" value="ECO:0007669"/>
    <property type="project" value="UniProtKB-SubCell"/>
</dbReference>
<proteinExistence type="inferred from homology"/>
<dbReference type="PANTHER" id="PTHR28612:SF1">
    <property type="entry name" value="SERINE PALMITOYLTRANSFERASE SMALL SUBUNIT B"/>
    <property type="match status" value="1"/>
</dbReference>
<evidence type="ECO:0000256" key="4">
    <source>
        <dbReference type="ARBA" id="ARBA00022824"/>
    </source>
</evidence>
<comment type="pathway">
    <text evidence="2">Lipid metabolism.</text>
</comment>
<dbReference type="Proteomes" id="UP000005408">
    <property type="component" value="Unassembled WGS sequence"/>
</dbReference>
<evidence type="ECO:0000256" key="10">
    <source>
        <dbReference type="ARBA" id="ARBA00041140"/>
    </source>
</evidence>
<comment type="function">
    <text evidence="13">Component of the serine palmitoyltransferase multisubunit enzyme (SPT) that catalyzes the initial and rate-limiting step in sphingolipid biosynthesis by condensing L-serine and activated acyl-CoA (most commonly palmitoyl-CoA) to form long-chain bases. The SPT complex is composed of SPTLC1, SPTLC2 or SPTLC3 and SPTSSA or SPTSSB. Within this complex, the heterodimer consisting of SPTLC1 and SPTLC2/SPTLC3 forms the catalytic core. Within the SPT complex, SPTSSB stimulates the catalytic activity and plays a role in substrate specificity. SPT complexes with this subunit showing a preference for longer acyl-CoAs. The SPTLC1-SPTLC2-SPTSSB complex shows a strong preference for C18-CoA substrate, while the SPTLC1-SPTLC3-SPTSSB isozyme displays an ability to use a broader range of acyl-CoAs, without apparent preference.</text>
</comment>
<sequence>MGVVNSVKSFLYFWYLQYTLNTSIYMLEPLEQFLFNVFLVGFLSISAYTFYVFVPAHVVQIYELIFGLRQVPAAT</sequence>
<evidence type="ECO:0000256" key="2">
    <source>
        <dbReference type="ARBA" id="ARBA00005189"/>
    </source>
</evidence>
<keyword evidence="6 15" id="KW-1133">Transmembrane helix</keyword>
<evidence type="ECO:0000313" key="16">
    <source>
        <dbReference type="EnsemblMetazoa" id="G15486.2:cds"/>
    </source>
</evidence>
<organism evidence="16 17">
    <name type="scientific">Magallana gigas</name>
    <name type="common">Pacific oyster</name>
    <name type="synonym">Crassostrea gigas</name>
    <dbReference type="NCBI Taxonomy" id="29159"/>
    <lineage>
        <taxon>Eukaryota</taxon>
        <taxon>Metazoa</taxon>
        <taxon>Spiralia</taxon>
        <taxon>Lophotrochozoa</taxon>
        <taxon>Mollusca</taxon>
        <taxon>Bivalvia</taxon>
        <taxon>Autobranchia</taxon>
        <taxon>Pteriomorphia</taxon>
        <taxon>Ostreida</taxon>
        <taxon>Ostreoidea</taxon>
        <taxon>Ostreidae</taxon>
        <taxon>Magallana</taxon>
    </lineage>
</organism>
<evidence type="ECO:0000256" key="5">
    <source>
        <dbReference type="ARBA" id="ARBA00022919"/>
    </source>
</evidence>
<evidence type="ECO:0000256" key="14">
    <source>
        <dbReference type="ARBA" id="ARBA00046416"/>
    </source>
</evidence>
<evidence type="ECO:0000256" key="15">
    <source>
        <dbReference type="SAM" id="Phobius"/>
    </source>
</evidence>
<dbReference type="AlphaFoldDB" id="A0A8W8IR88"/>